<dbReference type="EMBL" id="CP036316">
    <property type="protein sequence ID" value="QDT67080.1"/>
    <property type="molecule type" value="Genomic_DNA"/>
</dbReference>
<dbReference type="Proteomes" id="UP000319976">
    <property type="component" value="Chromosome"/>
</dbReference>
<dbReference type="KEGG" id="chya:V22_43530"/>
<evidence type="ECO:0000313" key="3">
    <source>
        <dbReference type="Proteomes" id="UP000319976"/>
    </source>
</evidence>
<keyword evidence="3" id="KW-1185">Reference proteome</keyword>
<dbReference type="RefSeq" id="WP_145266745.1">
    <property type="nucleotide sequence ID" value="NZ_CP036316.1"/>
</dbReference>
<gene>
    <name evidence="2" type="ORF">V22_43530</name>
</gene>
<feature type="region of interest" description="Disordered" evidence="1">
    <location>
        <begin position="164"/>
        <end position="203"/>
    </location>
</feature>
<accession>A0A517TFC9</accession>
<organism evidence="2 3">
    <name type="scientific">Calycomorphotria hydatis</name>
    <dbReference type="NCBI Taxonomy" id="2528027"/>
    <lineage>
        <taxon>Bacteria</taxon>
        <taxon>Pseudomonadati</taxon>
        <taxon>Planctomycetota</taxon>
        <taxon>Planctomycetia</taxon>
        <taxon>Planctomycetales</taxon>
        <taxon>Planctomycetaceae</taxon>
        <taxon>Calycomorphotria</taxon>
    </lineage>
</organism>
<protein>
    <submittedName>
        <fullName evidence="2">Uncharacterized protein</fullName>
    </submittedName>
</protein>
<reference evidence="2 3" key="1">
    <citation type="submission" date="2019-02" db="EMBL/GenBank/DDBJ databases">
        <title>Deep-cultivation of Planctomycetes and their phenomic and genomic characterization uncovers novel biology.</title>
        <authorList>
            <person name="Wiegand S."/>
            <person name="Jogler M."/>
            <person name="Boedeker C."/>
            <person name="Pinto D."/>
            <person name="Vollmers J."/>
            <person name="Rivas-Marin E."/>
            <person name="Kohn T."/>
            <person name="Peeters S.H."/>
            <person name="Heuer A."/>
            <person name="Rast P."/>
            <person name="Oberbeckmann S."/>
            <person name="Bunk B."/>
            <person name="Jeske O."/>
            <person name="Meyerdierks A."/>
            <person name="Storesund J.E."/>
            <person name="Kallscheuer N."/>
            <person name="Luecker S."/>
            <person name="Lage O.M."/>
            <person name="Pohl T."/>
            <person name="Merkel B.J."/>
            <person name="Hornburger P."/>
            <person name="Mueller R.-W."/>
            <person name="Bruemmer F."/>
            <person name="Labrenz M."/>
            <person name="Spormann A.M."/>
            <person name="Op den Camp H."/>
            <person name="Overmann J."/>
            <person name="Amann R."/>
            <person name="Jetten M.S.M."/>
            <person name="Mascher T."/>
            <person name="Medema M.H."/>
            <person name="Devos D.P."/>
            <person name="Kaster A.-K."/>
            <person name="Ovreas L."/>
            <person name="Rohde M."/>
            <person name="Galperin M.Y."/>
            <person name="Jogler C."/>
        </authorList>
    </citation>
    <scope>NUCLEOTIDE SEQUENCE [LARGE SCALE GENOMIC DNA]</scope>
    <source>
        <strain evidence="2 3">V22</strain>
    </source>
</reference>
<feature type="region of interest" description="Disordered" evidence="1">
    <location>
        <begin position="130"/>
        <end position="152"/>
    </location>
</feature>
<evidence type="ECO:0000256" key="1">
    <source>
        <dbReference type="SAM" id="MobiDB-lite"/>
    </source>
</evidence>
<proteinExistence type="predicted"/>
<dbReference type="AlphaFoldDB" id="A0A517TFC9"/>
<evidence type="ECO:0000313" key="2">
    <source>
        <dbReference type="EMBL" id="QDT67080.1"/>
    </source>
</evidence>
<name>A0A517TFC9_9PLAN</name>
<feature type="compositionally biased region" description="Pro residues" evidence="1">
    <location>
        <begin position="133"/>
        <end position="148"/>
    </location>
</feature>
<sequence>MNQFLALALVRIARDLKEYKAQLPSMDLSKPEYQTAMIRYELNEAIRRAVYVFQSIRVLIQQSKQWVKSGEMAEEPRLQEELRAAARLWQKKYSPLAQAIETARTEDFEPQLASFFTKSVEDAEKVAQWKTQPPAPQAQPATPAPVPSAAPAAAVEEITPAEFSKSEDALPELPGTPADLVDDTDFDIRMLPPDEPIATDELDADGLDAALDKYL</sequence>